<protein>
    <recommendedName>
        <fullName evidence="1">Response regulatory domain-containing protein</fullName>
    </recommendedName>
</protein>
<sequence length="60" mass="6859">MPEMSGQMVFEEMLKTDTKVKVIISSGHSEEETRKGILSLAKGYVKKPYRMKELTQVIRA</sequence>
<dbReference type="SUPFAM" id="SSF52172">
    <property type="entry name" value="CheY-like"/>
    <property type="match status" value="1"/>
</dbReference>
<dbReference type="EMBL" id="LAZR01038317">
    <property type="protein sequence ID" value="KKL19888.1"/>
    <property type="molecule type" value="Genomic_DNA"/>
</dbReference>
<feature type="domain" description="Response regulatory" evidence="1">
    <location>
        <begin position="1"/>
        <end position="60"/>
    </location>
</feature>
<name>A0A0F9E748_9ZZZZ</name>
<dbReference type="GO" id="GO:0000160">
    <property type="term" value="P:phosphorelay signal transduction system"/>
    <property type="evidence" value="ECO:0007669"/>
    <property type="project" value="InterPro"/>
</dbReference>
<proteinExistence type="predicted"/>
<gene>
    <name evidence="2" type="ORF">LCGC14_2460980</name>
</gene>
<comment type="caution">
    <text evidence="2">The sequence shown here is derived from an EMBL/GenBank/DDBJ whole genome shotgun (WGS) entry which is preliminary data.</text>
</comment>
<accession>A0A0F9E748</accession>
<reference evidence="2" key="1">
    <citation type="journal article" date="2015" name="Nature">
        <title>Complex archaea that bridge the gap between prokaryotes and eukaryotes.</title>
        <authorList>
            <person name="Spang A."/>
            <person name="Saw J.H."/>
            <person name="Jorgensen S.L."/>
            <person name="Zaremba-Niedzwiedzka K."/>
            <person name="Martijn J."/>
            <person name="Lind A.E."/>
            <person name="van Eijk R."/>
            <person name="Schleper C."/>
            <person name="Guy L."/>
            <person name="Ettema T.J."/>
        </authorList>
    </citation>
    <scope>NUCLEOTIDE SEQUENCE</scope>
</reference>
<dbReference type="InterPro" id="IPR011006">
    <property type="entry name" value="CheY-like_superfamily"/>
</dbReference>
<dbReference type="PROSITE" id="PS50110">
    <property type="entry name" value="RESPONSE_REGULATORY"/>
    <property type="match status" value="1"/>
</dbReference>
<dbReference type="AlphaFoldDB" id="A0A0F9E748"/>
<dbReference type="InterPro" id="IPR001789">
    <property type="entry name" value="Sig_transdc_resp-reg_receiver"/>
</dbReference>
<dbReference type="Gene3D" id="3.40.50.2300">
    <property type="match status" value="1"/>
</dbReference>
<organism evidence="2">
    <name type="scientific">marine sediment metagenome</name>
    <dbReference type="NCBI Taxonomy" id="412755"/>
    <lineage>
        <taxon>unclassified sequences</taxon>
        <taxon>metagenomes</taxon>
        <taxon>ecological metagenomes</taxon>
    </lineage>
</organism>
<dbReference type="Pfam" id="PF00072">
    <property type="entry name" value="Response_reg"/>
    <property type="match status" value="1"/>
</dbReference>
<feature type="non-terminal residue" evidence="2">
    <location>
        <position position="60"/>
    </location>
</feature>
<evidence type="ECO:0000259" key="1">
    <source>
        <dbReference type="PROSITE" id="PS50110"/>
    </source>
</evidence>
<evidence type="ECO:0000313" key="2">
    <source>
        <dbReference type="EMBL" id="KKL19888.1"/>
    </source>
</evidence>